<evidence type="ECO:0000313" key="3">
    <source>
        <dbReference type="Proteomes" id="UP000316609"/>
    </source>
</evidence>
<organism evidence="2 3">
    <name type="scientific">Eiseniibacteriota bacterium</name>
    <dbReference type="NCBI Taxonomy" id="2212470"/>
    <lineage>
        <taxon>Bacteria</taxon>
        <taxon>Candidatus Eiseniibacteriota</taxon>
    </lineage>
</organism>
<accession>A0A538TCK8</accession>
<proteinExistence type="predicted"/>
<dbReference type="EMBL" id="VBOY01000178">
    <property type="protein sequence ID" value="TMQ61371.1"/>
    <property type="molecule type" value="Genomic_DNA"/>
</dbReference>
<feature type="domain" description="Putative regulatory protein FmdB zinc ribbon" evidence="1">
    <location>
        <begin position="1"/>
        <end position="42"/>
    </location>
</feature>
<evidence type="ECO:0000259" key="1">
    <source>
        <dbReference type="SMART" id="SM00834"/>
    </source>
</evidence>
<dbReference type="Pfam" id="PF09723">
    <property type="entry name" value="Zn_ribbon_8"/>
    <property type="match status" value="1"/>
</dbReference>
<dbReference type="NCBIfam" id="TIGR02605">
    <property type="entry name" value="CxxC_CxxC_SSSS"/>
    <property type="match status" value="1"/>
</dbReference>
<dbReference type="InterPro" id="IPR013429">
    <property type="entry name" value="Regulatory_FmdB_Zinc_ribbon"/>
</dbReference>
<dbReference type="AlphaFoldDB" id="A0A538TCK8"/>
<protein>
    <submittedName>
        <fullName evidence="2">Zinc ribbon domain-containing protein</fullName>
    </submittedName>
</protein>
<comment type="caution">
    <text evidence="2">The sequence shown here is derived from an EMBL/GenBank/DDBJ whole genome shotgun (WGS) entry which is preliminary data.</text>
</comment>
<name>A0A538TCK8_UNCEI</name>
<gene>
    <name evidence="2" type="ORF">E6K78_12870</name>
</gene>
<sequence length="71" mass="7649">MPIYEYRCSTCEERFEALVARSDLPPPPCPRCGALRVARLLSTFAVGKTAAGPVASPCGSPRCACRSPYDE</sequence>
<dbReference type="SMART" id="SM00834">
    <property type="entry name" value="CxxC_CXXC_SSSS"/>
    <property type="match status" value="1"/>
</dbReference>
<evidence type="ECO:0000313" key="2">
    <source>
        <dbReference type="EMBL" id="TMQ61371.1"/>
    </source>
</evidence>
<dbReference type="Proteomes" id="UP000316609">
    <property type="component" value="Unassembled WGS sequence"/>
</dbReference>
<reference evidence="2 3" key="1">
    <citation type="journal article" date="2019" name="Nat. Microbiol.">
        <title>Mediterranean grassland soil C-N compound turnover is dependent on rainfall and depth, and is mediated by genomically divergent microorganisms.</title>
        <authorList>
            <person name="Diamond S."/>
            <person name="Andeer P.F."/>
            <person name="Li Z."/>
            <person name="Crits-Christoph A."/>
            <person name="Burstein D."/>
            <person name="Anantharaman K."/>
            <person name="Lane K.R."/>
            <person name="Thomas B.C."/>
            <person name="Pan C."/>
            <person name="Northen T.R."/>
            <person name="Banfield J.F."/>
        </authorList>
    </citation>
    <scope>NUCLEOTIDE SEQUENCE [LARGE SCALE GENOMIC DNA]</scope>
    <source>
        <strain evidence="2">WS_8</strain>
    </source>
</reference>